<dbReference type="Proteomes" id="UP000230202">
    <property type="component" value="Unassembled WGS sequence"/>
</dbReference>
<dbReference type="RefSeq" id="WP_100152027.1">
    <property type="nucleotide sequence ID" value="NZ_MEIL01000026.1"/>
</dbReference>
<dbReference type="CDD" id="cd01887">
    <property type="entry name" value="IF2_eIF5B"/>
    <property type="match status" value="1"/>
</dbReference>
<proteinExistence type="inferred from homology"/>
<organism evidence="12 13">
    <name type="scientific">Snodgrassella alvi</name>
    <dbReference type="NCBI Taxonomy" id="1196083"/>
    <lineage>
        <taxon>Bacteria</taxon>
        <taxon>Pseudomonadati</taxon>
        <taxon>Pseudomonadota</taxon>
        <taxon>Betaproteobacteria</taxon>
        <taxon>Neisseriales</taxon>
        <taxon>Neisseriaceae</taxon>
        <taxon>Snodgrassella</taxon>
    </lineage>
</organism>
<feature type="compositionally biased region" description="Basic and acidic residues" evidence="10">
    <location>
        <begin position="244"/>
        <end position="278"/>
    </location>
</feature>
<dbReference type="GO" id="GO:0003743">
    <property type="term" value="F:translation initiation factor activity"/>
    <property type="evidence" value="ECO:0007669"/>
    <property type="project" value="UniProtKB-UniRule"/>
</dbReference>
<evidence type="ECO:0000256" key="2">
    <source>
        <dbReference type="ARBA" id="ARBA00020675"/>
    </source>
</evidence>
<feature type="compositionally biased region" description="Basic and acidic residues" evidence="10">
    <location>
        <begin position="323"/>
        <end position="341"/>
    </location>
</feature>
<evidence type="ECO:0000256" key="10">
    <source>
        <dbReference type="SAM" id="MobiDB-lite"/>
    </source>
</evidence>
<comment type="subcellular location">
    <subcellularLocation>
        <location evidence="8">Cytoplasm</location>
    </subcellularLocation>
</comment>
<dbReference type="PANTHER" id="PTHR43381:SF5">
    <property type="entry name" value="TR-TYPE G DOMAIN-CONTAINING PROTEIN"/>
    <property type="match status" value="1"/>
</dbReference>
<keyword evidence="7 8" id="KW-0342">GTP-binding</keyword>
<keyword evidence="13" id="KW-1185">Reference proteome</keyword>
<feature type="compositionally biased region" description="Low complexity" evidence="10">
    <location>
        <begin position="142"/>
        <end position="160"/>
    </location>
</feature>
<dbReference type="InterPro" id="IPR005225">
    <property type="entry name" value="Small_GTP-bd"/>
</dbReference>
<dbReference type="PANTHER" id="PTHR43381">
    <property type="entry name" value="TRANSLATION INITIATION FACTOR IF-2-RELATED"/>
    <property type="match status" value="1"/>
</dbReference>
<dbReference type="HAMAP" id="MF_00100_B">
    <property type="entry name" value="IF_2_B"/>
    <property type="match status" value="1"/>
</dbReference>
<dbReference type="EMBL" id="MEIL01000026">
    <property type="protein sequence ID" value="PIT39619.1"/>
    <property type="molecule type" value="Genomic_DNA"/>
</dbReference>
<sequence>MSNQITVEQFASELHMSTTRLLTQLAEAGVHKQTASDKLTAEDKKQLLVYLKQSNGSQSAGTITLNRKKQAEKSTVGGVQVETRRRRRIVVPPEEQQVSLSEEKQAPVKHESEPVKVDTEAELQAKKAAEEQAEAKRREESAAAAAAEAARLKAAATASKSEPKPKVEAVQTEVVKQEVKQQEVKQQQVEVVAPKAEVSADKKAADKNEQHKSKRNRNRNNAKKVDLAALVAEAAKPIISPEEQAQRDEEARRAEALREQREMLLKQKQERQARREAAKQQAMEQSKAASEQKSAEVRSAKPTEKKSVSSASVKAADSGADSGSRRKKDEQRHQREDDMPKNKSARGGKNRRGTDMGNGEDSRRRGGKKGGKKQLKLEPNQHAFQAPTEPVVHEVLVPETITAAELAHKMAVKAAEVIKTLMKMGMMVTINQSLDQETALIVVEEMGHIGKAAAADDPEAFLDEDTTVTEAEALPRPPVVTVMGHVDHGKTSLLDYIRRARVVQGEAGGITQHIGAYHVETPRGVITFLDTPGHEAFTAMRARGAQATDIVILVVAADDGVMPQTIEAIAHAKAAKVPLVVAVNKIDKEGANPERIRQELTAHEVVPDSWGGDVQFIDVSAKQGTNIDALLEAVLLEADVLELKAPVDAAAKGIVVESRLDKGRGAVATLLVQSGTLHKGDVVLAGTTFGRVRAMVDENGKTIAAAGPSIPVEILGLSDVPNAGEDFIVLADEKRAREIALFRQGKYRDVRLAKQQAAKLENMFNNMGENQAQSLPIIIKADVQGSYEALAGSLRKLSTDEVRVDVLHSGVGGVSESDVNLAIASGAVIIGFNVRADATARKLAEHEGIEIRYYNIIYDAIDDVKAALSGMLAPEQKENVIGTVEIRQVITVSKVGNIAGCMVTDGLIKRDSHVRLIRNNVVVHTGELASLKRFKDDVKEVRQGFECGLMLKNYNDIMEGDQLEAFEVVEVARKL</sequence>
<dbReference type="Gene3D" id="3.40.50.10050">
    <property type="entry name" value="Translation initiation factor IF- 2, domain 3"/>
    <property type="match status" value="1"/>
</dbReference>
<dbReference type="AlphaFoldDB" id="A0A2N9X7B7"/>
<dbReference type="InterPro" id="IPR044145">
    <property type="entry name" value="IF2_II"/>
</dbReference>
<evidence type="ECO:0000256" key="7">
    <source>
        <dbReference type="ARBA" id="ARBA00023134"/>
    </source>
</evidence>
<dbReference type="Pfam" id="PF00009">
    <property type="entry name" value="GTP_EFTU"/>
    <property type="match status" value="1"/>
</dbReference>
<evidence type="ECO:0000256" key="5">
    <source>
        <dbReference type="ARBA" id="ARBA00022741"/>
    </source>
</evidence>
<dbReference type="FunFam" id="3.40.50.10050:FF:000001">
    <property type="entry name" value="Translation initiation factor IF-2"/>
    <property type="match status" value="1"/>
</dbReference>
<evidence type="ECO:0000256" key="4">
    <source>
        <dbReference type="ARBA" id="ARBA00022540"/>
    </source>
</evidence>
<comment type="similarity">
    <text evidence="1 8 9">Belongs to the TRAFAC class translation factor GTPase superfamily. Classic translation factor GTPase family. IF-2 subfamily.</text>
</comment>
<feature type="compositionally biased region" description="Low complexity" evidence="10">
    <location>
        <begin position="308"/>
        <end position="322"/>
    </location>
</feature>
<dbReference type="InterPro" id="IPR023115">
    <property type="entry name" value="TIF_IF2_dom3"/>
</dbReference>
<dbReference type="FunFam" id="2.40.30.10:FF:000007">
    <property type="entry name" value="Translation initiation factor IF-2"/>
    <property type="match status" value="1"/>
</dbReference>
<dbReference type="SUPFAM" id="SSF50447">
    <property type="entry name" value="Translation proteins"/>
    <property type="match status" value="2"/>
</dbReference>
<feature type="compositionally biased region" description="Basic and acidic residues" evidence="10">
    <location>
        <begin position="198"/>
        <end position="211"/>
    </location>
</feature>
<evidence type="ECO:0000313" key="12">
    <source>
        <dbReference type="EMBL" id="PIT39619.1"/>
    </source>
</evidence>
<dbReference type="FunFam" id="3.40.50.300:FF:000019">
    <property type="entry name" value="Translation initiation factor IF-2"/>
    <property type="match status" value="1"/>
</dbReference>
<dbReference type="InterPro" id="IPR000178">
    <property type="entry name" value="TF_IF2_bacterial-like"/>
</dbReference>
<dbReference type="PROSITE" id="PS01176">
    <property type="entry name" value="IF2"/>
    <property type="match status" value="1"/>
</dbReference>
<dbReference type="GO" id="GO:0003924">
    <property type="term" value="F:GTPase activity"/>
    <property type="evidence" value="ECO:0007669"/>
    <property type="project" value="UniProtKB-UniRule"/>
</dbReference>
<dbReference type="NCBIfam" id="TIGR00487">
    <property type="entry name" value="IF-2"/>
    <property type="match status" value="1"/>
</dbReference>
<dbReference type="Pfam" id="PF11987">
    <property type="entry name" value="IF-2"/>
    <property type="match status" value="1"/>
</dbReference>
<dbReference type="InterPro" id="IPR015760">
    <property type="entry name" value="TIF_IF2"/>
</dbReference>
<feature type="domain" description="Tr-type G" evidence="11">
    <location>
        <begin position="475"/>
        <end position="644"/>
    </location>
</feature>
<name>A0A2N9X7B7_9NEIS</name>
<feature type="region of interest" description="G-domain" evidence="8">
    <location>
        <begin position="478"/>
        <end position="626"/>
    </location>
</feature>
<dbReference type="GO" id="GO:0005525">
    <property type="term" value="F:GTP binding"/>
    <property type="evidence" value="ECO:0007669"/>
    <property type="project" value="UniProtKB-KW"/>
</dbReference>
<comment type="caution">
    <text evidence="12">The sequence shown here is derived from an EMBL/GenBank/DDBJ whole genome shotgun (WGS) entry which is preliminary data.</text>
</comment>
<keyword evidence="5 8" id="KW-0547">Nucleotide-binding</keyword>
<gene>
    <name evidence="8" type="primary">infB</name>
    <name evidence="12" type="ORF">BHC54_05140</name>
</gene>
<dbReference type="Gene3D" id="2.40.30.10">
    <property type="entry name" value="Translation factors"/>
    <property type="match status" value="2"/>
</dbReference>
<evidence type="ECO:0000256" key="6">
    <source>
        <dbReference type="ARBA" id="ARBA00022917"/>
    </source>
</evidence>
<feature type="compositionally biased region" description="Basic and acidic residues" evidence="10">
    <location>
        <begin position="101"/>
        <end position="141"/>
    </location>
</feature>
<dbReference type="Gene3D" id="3.30.56.50">
    <property type="entry name" value="Putative DNA-binding domain, N-terminal subdomain of bacterial translation initiation factor IF2"/>
    <property type="match status" value="1"/>
</dbReference>
<evidence type="ECO:0000256" key="1">
    <source>
        <dbReference type="ARBA" id="ARBA00007733"/>
    </source>
</evidence>
<dbReference type="FunFam" id="2.40.30.10:FF:000008">
    <property type="entry name" value="Translation initiation factor IF-2"/>
    <property type="match status" value="1"/>
</dbReference>
<keyword evidence="6 8" id="KW-0648">Protein biosynthesis</keyword>
<evidence type="ECO:0000256" key="8">
    <source>
        <dbReference type="HAMAP-Rule" id="MF_00100"/>
    </source>
</evidence>
<evidence type="ECO:0000259" key="11">
    <source>
        <dbReference type="PROSITE" id="PS51722"/>
    </source>
</evidence>
<keyword evidence="3 8" id="KW-0963">Cytoplasm</keyword>
<dbReference type="InterPro" id="IPR009061">
    <property type="entry name" value="DNA-bd_dom_put_sf"/>
</dbReference>
<feature type="binding site" evidence="8">
    <location>
        <begin position="484"/>
        <end position="491"/>
    </location>
    <ligand>
        <name>GTP</name>
        <dbReference type="ChEBI" id="CHEBI:37565"/>
    </ligand>
</feature>
<dbReference type="NCBIfam" id="TIGR00231">
    <property type="entry name" value="small_GTP"/>
    <property type="match status" value="1"/>
</dbReference>
<feature type="binding site" evidence="8">
    <location>
        <begin position="584"/>
        <end position="587"/>
    </location>
    <ligand>
        <name>GTP</name>
        <dbReference type="ChEBI" id="CHEBI:37565"/>
    </ligand>
</feature>
<dbReference type="SUPFAM" id="SSF52156">
    <property type="entry name" value="Initiation factor IF2/eIF5b, domain 3"/>
    <property type="match status" value="1"/>
</dbReference>
<protein>
    <recommendedName>
        <fullName evidence="2 8">Translation initiation factor IF-2</fullName>
    </recommendedName>
</protein>
<dbReference type="PROSITE" id="PS51722">
    <property type="entry name" value="G_TR_2"/>
    <property type="match status" value="1"/>
</dbReference>
<feature type="compositionally biased region" description="Basic residues" evidence="10">
    <location>
        <begin position="365"/>
        <end position="374"/>
    </location>
</feature>
<dbReference type="CDD" id="cd03692">
    <property type="entry name" value="mtIF2_IVc"/>
    <property type="match status" value="1"/>
</dbReference>
<dbReference type="InterPro" id="IPR036925">
    <property type="entry name" value="TIF_IF2_dom3_sf"/>
</dbReference>
<evidence type="ECO:0000313" key="13">
    <source>
        <dbReference type="Proteomes" id="UP000230202"/>
    </source>
</evidence>
<comment type="function">
    <text evidence="8 9">One of the essential components for the initiation of protein synthesis. Protects formylmethionyl-tRNA from spontaneous hydrolysis and promotes its binding to the 30S ribosomal subunits. Also involved in the hydrolysis of GTP during the formation of the 70S ribosomal complex.</text>
</comment>
<dbReference type="InterPro" id="IPR006847">
    <property type="entry name" value="IF2_N"/>
</dbReference>
<dbReference type="SUPFAM" id="SSF46955">
    <property type="entry name" value="Putative DNA-binding domain"/>
    <property type="match status" value="1"/>
</dbReference>
<dbReference type="Pfam" id="PF22042">
    <property type="entry name" value="EF-G_D2"/>
    <property type="match status" value="1"/>
</dbReference>
<evidence type="ECO:0000256" key="9">
    <source>
        <dbReference type="RuleBase" id="RU000644"/>
    </source>
</evidence>
<dbReference type="GO" id="GO:0005829">
    <property type="term" value="C:cytosol"/>
    <property type="evidence" value="ECO:0007669"/>
    <property type="project" value="TreeGrafter"/>
</dbReference>
<feature type="region of interest" description="Disordered" evidence="10">
    <location>
        <begin position="59"/>
        <end position="380"/>
    </location>
</feature>
<feature type="compositionally biased region" description="Basic residues" evidence="10">
    <location>
        <begin position="212"/>
        <end position="222"/>
    </location>
</feature>
<dbReference type="SUPFAM" id="SSF52540">
    <property type="entry name" value="P-loop containing nucleoside triphosphate hydrolases"/>
    <property type="match status" value="1"/>
</dbReference>
<accession>A0A2N9X7B7</accession>
<evidence type="ECO:0000256" key="3">
    <source>
        <dbReference type="ARBA" id="ARBA00022490"/>
    </source>
</evidence>
<keyword evidence="4 8" id="KW-0396">Initiation factor</keyword>
<reference evidence="12" key="1">
    <citation type="journal article" date="2017" name="MBio">
        <title>Type VI secretion-mediated competition in the bee gut microbiome.</title>
        <authorList>
            <person name="Steele M.I."/>
            <person name="Kwong W.K."/>
            <person name="Powell J.E."/>
            <person name="Whiteley M."/>
            <person name="Moran N.A."/>
        </authorList>
    </citation>
    <scope>NUCLEOTIDE SEQUENCE [LARGE SCALE GENOMIC DNA]</scope>
    <source>
        <strain evidence="12">WkB273</strain>
    </source>
</reference>
<feature type="binding site" evidence="8">
    <location>
        <begin position="530"/>
        <end position="534"/>
    </location>
    <ligand>
        <name>GTP</name>
        <dbReference type="ChEBI" id="CHEBI:37565"/>
    </ligand>
</feature>
<dbReference type="Gene3D" id="3.40.50.300">
    <property type="entry name" value="P-loop containing nucleotide triphosphate hydrolases"/>
    <property type="match status" value="1"/>
</dbReference>
<dbReference type="InterPro" id="IPR027417">
    <property type="entry name" value="P-loop_NTPase"/>
</dbReference>
<dbReference type="CDD" id="cd03702">
    <property type="entry name" value="IF2_mtIF2_II"/>
    <property type="match status" value="1"/>
</dbReference>
<dbReference type="Pfam" id="PF04760">
    <property type="entry name" value="IF2_N"/>
    <property type="match status" value="2"/>
</dbReference>
<dbReference type="InterPro" id="IPR000795">
    <property type="entry name" value="T_Tr_GTP-bd_dom"/>
</dbReference>
<dbReference type="InterPro" id="IPR009000">
    <property type="entry name" value="Transl_B-barrel_sf"/>
</dbReference>
<dbReference type="InterPro" id="IPR053905">
    <property type="entry name" value="EF-G-like_DII"/>
</dbReference>
<feature type="compositionally biased region" description="Low complexity" evidence="10">
    <location>
        <begin position="184"/>
        <end position="197"/>
    </location>
</feature>
<feature type="compositionally biased region" description="Basic and acidic residues" evidence="10">
    <location>
        <begin position="293"/>
        <end position="307"/>
    </location>
</feature>